<evidence type="ECO:0000313" key="3">
    <source>
        <dbReference type="Proteomes" id="UP001165366"/>
    </source>
</evidence>
<proteinExistence type="predicted"/>
<dbReference type="RefSeq" id="WP_237854301.1">
    <property type="nucleotide sequence ID" value="NZ_JAKLWS010000012.1"/>
</dbReference>
<dbReference type="InterPro" id="IPR002686">
    <property type="entry name" value="Transposase_17"/>
</dbReference>
<dbReference type="EMBL" id="JAKLWS010000012">
    <property type="protein sequence ID" value="MCG2589052.1"/>
    <property type="molecule type" value="Genomic_DNA"/>
</dbReference>
<dbReference type="Proteomes" id="UP001165366">
    <property type="component" value="Unassembled WGS sequence"/>
</dbReference>
<sequence length="145" mass="17237">MSWVRIWIHLVFCTKNREPFLSSKDVRREMFQDIKANAKTKSIWLDCINGYQEHAHCLISLGKEQNISKVAQLIKGESSFWINRSGLLDRRFTWQDDYWAVSVSESHLEAARTYIHSQEKHHGKVSFNEEIDEFMEKYGWERIKG</sequence>
<dbReference type="SUPFAM" id="SSF143422">
    <property type="entry name" value="Transposase IS200-like"/>
    <property type="match status" value="1"/>
</dbReference>
<dbReference type="InterPro" id="IPR036515">
    <property type="entry name" value="Transposase_17_sf"/>
</dbReference>
<keyword evidence="3" id="KW-1185">Reference proteome</keyword>
<name>A0ABS9KDW4_9BACT</name>
<dbReference type="PANTHER" id="PTHR33360">
    <property type="entry name" value="TRANSPOSASE FOR INSERTION SEQUENCE ELEMENT IS200"/>
    <property type="match status" value="1"/>
</dbReference>
<dbReference type="Gene3D" id="3.30.70.1290">
    <property type="entry name" value="Transposase IS200-like"/>
    <property type="match status" value="1"/>
</dbReference>
<dbReference type="SMART" id="SM01321">
    <property type="entry name" value="Y1_Tnp"/>
    <property type="match status" value="1"/>
</dbReference>
<dbReference type="Pfam" id="PF01797">
    <property type="entry name" value="Y1_Tnp"/>
    <property type="match status" value="1"/>
</dbReference>
<comment type="caution">
    <text evidence="2">The sequence shown here is derived from an EMBL/GenBank/DDBJ whole genome shotgun (WGS) entry which is preliminary data.</text>
</comment>
<feature type="domain" description="Transposase IS200-like" evidence="1">
    <location>
        <begin position="4"/>
        <end position="118"/>
    </location>
</feature>
<protein>
    <submittedName>
        <fullName evidence="2">Transposase</fullName>
    </submittedName>
</protein>
<gene>
    <name evidence="2" type="ORF">L6773_10765</name>
</gene>
<reference evidence="2" key="1">
    <citation type="submission" date="2022-01" db="EMBL/GenBank/DDBJ databases">
        <authorList>
            <person name="Wang Y."/>
        </authorList>
    </citation>
    <scope>NUCLEOTIDE SEQUENCE</scope>
    <source>
        <strain evidence="2">WB101</strain>
    </source>
</reference>
<accession>A0ABS9KDW4</accession>
<evidence type="ECO:0000313" key="2">
    <source>
        <dbReference type="EMBL" id="MCG2589052.1"/>
    </source>
</evidence>
<organism evidence="2 3">
    <name type="scientific">Rhodohalobacter sulfatireducens</name>
    <dbReference type="NCBI Taxonomy" id="2911366"/>
    <lineage>
        <taxon>Bacteria</taxon>
        <taxon>Pseudomonadati</taxon>
        <taxon>Balneolota</taxon>
        <taxon>Balneolia</taxon>
        <taxon>Balneolales</taxon>
        <taxon>Balneolaceae</taxon>
        <taxon>Rhodohalobacter</taxon>
    </lineage>
</organism>
<reference evidence="2" key="2">
    <citation type="submission" date="2024-05" db="EMBL/GenBank/DDBJ databases">
        <title>Rhodohalobacter halophilus gen. nov., sp. nov., a moderately halophilic member of the family Balneolaceae.</title>
        <authorList>
            <person name="Xia J."/>
        </authorList>
    </citation>
    <scope>NUCLEOTIDE SEQUENCE</scope>
    <source>
        <strain evidence="2">WB101</strain>
    </source>
</reference>
<evidence type="ECO:0000259" key="1">
    <source>
        <dbReference type="SMART" id="SM01321"/>
    </source>
</evidence>
<dbReference type="PANTHER" id="PTHR33360:SF2">
    <property type="entry name" value="TRANSPOSASE FOR INSERTION SEQUENCE ELEMENT IS200"/>
    <property type="match status" value="1"/>
</dbReference>